<feature type="region of interest" description="Disordered" evidence="1">
    <location>
        <begin position="1"/>
        <end position="25"/>
    </location>
</feature>
<evidence type="ECO:0000313" key="3">
    <source>
        <dbReference type="Proteomes" id="UP001497516"/>
    </source>
</evidence>
<evidence type="ECO:0000313" key="2">
    <source>
        <dbReference type="EMBL" id="CAL1369147.1"/>
    </source>
</evidence>
<feature type="region of interest" description="Disordered" evidence="1">
    <location>
        <begin position="84"/>
        <end position="105"/>
    </location>
</feature>
<feature type="region of interest" description="Disordered" evidence="1">
    <location>
        <begin position="42"/>
        <end position="69"/>
    </location>
</feature>
<dbReference type="Proteomes" id="UP001497516">
    <property type="component" value="Chromosome 2"/>
</dbReference>
<dbReference type="EMBL" id="OZ034815">
    <property type="protein sequence ID" value="CAL1369147.1"/>
    <property type="molecule type" value="Genomic_DNA"/>
</dbReference>
<evidence type="ECO:0000256" key="1">
    <source>
        <dbReference type="SAM" id="MobiDB-lite"/>
    </source>
</evidence>
<name>A0AAV2D750_9ROSI</name>
<accession>A0AAV2D750</accession>
<protein>
    <submittedName>
        <fullName evidence="2">Uncharacterized protein</fullName>
    </submittedName>
</protein>
<keyword evidence="3" id="KW-1185">Reference proteome</keyword>
<gene>
    <name evidence="2" type="ORF">LTRI10_LOCUS11911</name>
</gene>
<sequence>MDAEPKIQDEEKEGAKATEGQDEGQHILIEKVYRAEDNALEKIPIEQGTGRNDQGRLTETQQKAPSESIYHKRSMGAVQRLIMEKNAETEHRKPRGKSWWRQEQA</sequence>
<dbReference type="AlphaFoldDB" id="A0AAV2D750"/>
<organism evidence="2 3">
    <name type="scientific">Linum trigynum</name>
    <dbReference type="NCBI Taxonomy" id="586398"/>
    <lineage>
        <taxon>Eukaryota</taxon>
        <taxon>Viridiplantae</taxon>
        <taxon>Streptophyta</taxon>
        <taxon>Embryophyta</taxon>
        <taxon>Tracheophyta</taxon>
        <taxon>Spermatophyta</taxon>
        <taxon>Magnoliopsida</taxon>
        <taxon>eudicotyledons</taxon>
        <taxon>Gunneridae</taxon>
        <taxon>Pentapetalae</taxon>
        <taxon>rosids</taxon>
        <taxon>fabids</taxon>
        <taxon>Malpighiales</taxon>
        <taxon>Linaceae</taxon>
        <taxon>Linum</taxon>
    </lineage>
</organism>
<feature type="compositionally biased region" description="Basic and acidic residues" evidence="1">
    <location>
        <begin position="1"/>
        <end position="16"/>
    </location>
</feature>
<proteinExistence type="predicted"/>
<reference evidence="2 3" key="1">
    <citation type="submission" date="2024-04" db="EMBL/GenBank/DDBJ databases">
        <authorList>
            <person name="Fracassetti M."/>
        </authorList>
    </citation>
    <scope>NUCLEOTIDE SEQUENCE [LARGE SCALE GENOMIC DNA]</scope>
</reference>
<feature type="compositionally biased region" description="Polar residues" evidence="1">
    <location>
        <begin position="49"/>
        <end position="65"/>
    </location>
</feature>